<protein>
    <submittedName>
        <fullName evidence="3">Sulfur transferase</fullName>
    </submittedName>
</protein>
<evidence type="ECO:0000313" key="4">
    <source>
        <dbReference type="Proteomes" id="UP000317691"/>
    </source>
</evidence>
<evidence type="ECO:0000256" key="1">
    <source>
        <dbReference type="SAM" id="SignalP"/>
    </source>
</evidence>
<dbReference type="CDD" id="cd00158">
    <property type="entry name" value="RHOD"/>
    <property type="match status" value="2"/>
</dbReference>
<dbReference type="PANTHER" id="PTHR44086">
    <property type="entry name" value="THIOSULFATE SULFURTRANSFERASE RDL2, MITOCHONDRIAL-RELATED"/>
    <property type="match status" value="1"/>
</dbReference>
<keyword evidence="1" id="KW-0732">Signal</keyword>
<keyword evidence="3" id="KW-0808">Transferase</keyword>
<feature type="domain" description="Rhodanese" evidence="2">
    <location>
        <begin position="52"/>
        <end position="154"/>
    </location>
</feature>
<feature type="signal peptide" evidence="1">
    <location>
        <begin position="1"/>
        <end position="18"/>
    </location>
</feature>
<dbReference type="Proteomes" id="UP000317691">
    <property type="component" value="Unassembled WGS sequence"/>
</dbReference>
<dbReference type="SMART" id="SM00450">
    <property type="entry name" value="RHOD"/>
    <property type="match status" value="2"/>
</dbReference>
<dbReference type="SUPFAM" id="SSF52821">
    <property type="entry name" value="Rhodanese/Cell cycle control phosphatase"/>
    <property type="match status" value="2"/>
</dbReference>
<evidence type="ECO:0000313" key="3">
    <source>
        <dbReference type="EMBL" id="TMQ66876.1"/>
    </source>
</evidence>
<comment type="caution">
    <text evidence="3">The sequence shown here is derived from an EMBL/GenBank/DDBJ whole genome shotgun (WGS) entry which is preliminary data.</text>
</comment>
<gene>
    <name evidence="3" type="ORF">E6K79_01085</name>
</gene>
<dbReference type="InterPro" id="IPR036873">
    <property type="entry name" value="Rhodanese-like_dom_sf"/>
</dbReference>
<dbReference type="EMBL" id="VBOZ01000007">
    <property type="protein sequence ID" value="TMQ66876.1"/>
    <property type="molecule type" value="Genomic_DNA"/>
</dbReference>
<proteinExistence type="predicted"/>
<dbReference type="InterPro" id="IPR001763">
    <property type="entry name" value="Rhodanese-like_dom"/>
</dbReference>
<dbReference type="GO" id="GO:0004792">
    <property type="term" value="F:thiosulfate-cyanide sulfurtransferase activity"/>
    <property type="evidence" value="ECO:0007669"/>
    <property type="project" value="TreeGrafter"/>
</dbReference>
<evidence type="ECO:0000259" key="2">
    <source>
        <dbReference type="PROSITE" id="PS50206"/>
    </source>
</evidence>
<dbReference type="Gene3D" id="3.40.250.10">
    <property type="entry name" value="Rhodanese-like domain"/>
    <property type="match status" value="2"/>
</dbReference>
<dbReference type="PANTHER" id="PTHR44086:SF13">
    <property type="entry name" value="THIOSULFATE SULFURTRANSFERASE PSPE"/>
    <property type="match status" value="1"/>
</dbReference>
<feature type="domain" description="Rhodanese" evidence="2">
    <location>
        <begin position="165"/>
        <end position="263"/>
    </location>
</feature>
<dbReference type="Pfam" id="PF00581">
    <property type="entry name" value="Rhodanese"/>
    <property type="match status" value="2"/>
</dbReference>
<feature type="chain" id="PRO_5021725856" evidence="1">
    <location>
        <begin position="19"/>
        <end position="264"/>
    </location>
</feature>
<reference evidence="3 4" key="1">
    <citation type="journal article" date="2019" name="Nat. Microbiol.">
        <title>Mediterranean grassland soil C-N compound turnover is dependent on rainfall and depth, and is mediated by genomically divergent microorganisms.</title>
        <authorList>
            <person name="Diamond S."/>
            <person name="Andeer P.F."/>
            <person name="Li Z."/>
            <person name="Crits-Christoph A."/>
            <person name="Burstein D."/>
            <person name="Anantharaman K."/>
            <person name="Lane K.R."/>
            <person name="Thomas B.C."/>
            <person name="Pan C."/>
            <person name="Northen T.R."/>
            <person name="Banfield J.F."/>
        </authorList>
    </citation>
    <scope>NUCLEOTIDE SEQUENCE [LARGE SCALE GENOMIC DNA]</scope>
    <source>
        <strain evidence="3">WS_9</strain>
    </source>
</reference>
<sequence>MTLRIVLSALTLLGSAAAAPVVPAETITQATLGETGQKTEEISTEELKQVLADKSATVLDARPSREFAMSHIPGALNVAAKPGVAMSAYVSDVAEISRLLDGKKDAPLVLYCNGPFCGKSKRLADELLAAGFTDVRRYQLGIPVWRALGGVTVIEPEGLQHVIADDRTAVLIDVREADAFRAGSLPGARNIPRSLVLEGKDVGEVKRAKDDGRLPMEDHNTRIIVLGGDPGMARTVAEAITHEAFQNVAYFAGTYAEAKAAARP</sequence>
<dbReference type="PROSITE" id="PS50206">
    <property type="entry name" value="RHODANESE_3"/>
    <property type="match status" value="2"/>
</dbReference>
<accession>A0A538TTD1</accession>
<organism evidence="3 4">
    <name type="scientific">Eiseniibacteriota bacterium</name>
    <dbReference type="NCBI Taxonomy" id="2212470"/>
    <lineage>
        <taxon>Bacteria</taxon>
        <taxon>Candidatus Eiseniibacteriota</taxon>
    </lineage>
</organism>
<name>A0A538TTD1_UNCEI</name>
<dbReference type="AlphaFoldDB" id="A0A538TTD1"/>